<dbReference type="PANTHER" id="PTHR48100">
    <property type="entry name" value="BROAD-SPECIFICITY PHOSPHATASE YOR283W-RELATED"/>
    <property type="match status" value="1"/>
</dbReference>
<sequence>MVQGETMPIPPIYFIRHGETDWNAEMRYQGQRDIPLNIKGEGQARRNGAKLAEILPNPQGTDLYCSPMTRTRQTFALMMQEAGWTDTPWANSVVFEDKLIEFSFGDWEGWTLEEIKEREPTQYWAREEDKWATKMPNGESYQMLAERIGSWFYKLDKPTVVVAHGGVLRIVRYFLEKVPEQDAPLLKTPQDKIYFWSGDEARWI</sequence>
<dbReference type="CDD" id="cd07067">
    <property type="entry name" value="HP_PGM_like"/>
    <property type="match status" value="1"/>
</dbReference>
<dbReference type="AlphaFoldDB" id="A0A2N5XKT0"/>
<dbReference type="SMART" id="SM00855">
    <property type="entry name" value="PGAM"/>
    <property type="match status" value="1"/>
</dbReference>
<keyword evidence="4" id="KW-1185">Reference proteome</keyword>
<evidence type="ECO:0000256" key="1">
    <source>
        <dbReference type="PIRSR" id="PIRSR613078-1"/>
    </source>
</evidence>
<dbReference type="InterPro" id="IPR029033">
    <property type="entry name" value="His_PPase_superfam"/>
</dbReference>
<dbReference type="GO" id="GO:0005737">
    <property type="term" value="C:cytoplasm"/>
    <property type="evidence" value="ECO:0007669"/>
    <property type="project" value="TreeGrafter"/>
</dbReference>
<proteinExistence type="predicted"/>
<dbReference type="Proteomes" id="UP000234881">
    <property type="component" value="Unassembled WGS sequence"/>
</dbReference>
<feature type="active site" description="Tele-phosphohistidine intermediate" evidence="1">
    <location>
        <position position="17"/>
    </location>
</feature>
<feature type="binding site" evidence="2">
    <location>
        <begin position="16"/>
        <end position="23"/>
    </location>
    <ligand>
        <name>substrate</name>
    </ligand>
</feature>
<dbReference type="EMBL" id="PKUQ01000055">
    <property type="protein sequence ID" value="PLW75123.1"/>
    <property type="molecule type" value="Genomic_DNA"/>
</dbReference>
<comment type="caution">
    <text evidence="3">The sequence shown here is derived from an EMBL/GenBank/DDBJ whole genome shotgun (WGS) entry which is preliminary data.</text>
</comment>
<feature type="active site" description="Proton donor/acceptor" evidence="1">
    <location>
        <position position="101"/>
    </location>
</feature>
<protein>
    <submittedName>
        <fullName evidence="3">Histidine phosphatase family protein</fullName>
    </submittedName>
</protein>
<gene>
    <name evidence="3" type="ORF">C0081_22850</name>
</gene>
<dbReference type="Gene3D" id="3.40.50.1240">
    <property type="entry name" value="Phosphoglycerate mutase-like"/>
    <property type="match status" value="1"/>
</dbReference>
<dbReference type="GO" id="GO:0016791">
    <property type="term" value="F:phosphatase activity"/>
    <property type="evidence" value="ECO:0007669"/>
    <property type="project" value="TreeGrafter"/>
</dbReference>
<name>A0A2N5XKT0_9HYPH</name>
<dbReference type="SUPFAM" id="SSF53254">
    <property type="entry name" value="Phosphoglycerate mutase-like"/>
    <property type="match status" value="1"/>
</dbReference>
<dbReference type="InterPro" id="IPR050275">
    <property type="entry name" value="PGM_Phosphatase"/>
</dbReference>
<dbReference type="OrthoDB" id="9781415at2"/>
<reference evidence="3 4" key="1">
    <citation type="submission" date="2018-01" db="EMBL/GenBank/DDBJ databases">
        <title>The draft genome sequence of Cohaesibacter sp. H1304.</title>
        <authorList>
            <person name="Wang N.-N."/>
            <person name="Du Z.-J."/>
        </authorList>
    </citation>
    <scope>NUCLEOTIDE SEQUENCE [LARGE SCALE GENOMIC DNA]</scope>
    <source>
        <strain evidence="3 4">H1304</strain>
    </source>
</reference>
<dbReference type="InterPro" id="IPR013078">
    <property type="entry name" value="His_Pase_superF_clade-1"/>
</dbReference>
<evidence type="ECO:0000256" key="2">
    <source>
        <dbReference type="PIRSR" id="PIRSR613078-2"/>
    </source>
</evidence>
<accession>A0A2N5XKT0</accession>
<dbReference type="Pfam" id="PF00300">
    <property type="entry name" value="His_Phos_1"/>
    <property type="match status" value="1"/>
</dbReference>
<evidence type="ECO:0000313" key="3">
    <source>
        <dbReference type="EMBL" id="PLW75123.1"/>
    </source>
</evidence>
<organism evidence="3 4">
    <name type="scientific">Cohaesibacter celericrescens</name>
    <dbReference type="NCBI Taxonomy" id="2067669"/>
    <lineage>
        <taxon>Bacteria</taxon>
        <taxon>Pseudomonadati</taxon>
        <taxon>Pseudomonadota</taxon>
        <taxon>Alphaproteobacteria</taxon>
        <taxon>Hyphomicrobiales</taxon>
        <taxon>Cohaesibacteraceae</taxon>
    </lineage>
</organism>
<dbReference type="PANTHER" id="PTHR48100:SF59">
    <property type="entry name" value="ADENOSYLCOBALAMIN_ALPHA-RIBAZOLE PHOSPHATASE"/>
    <property type="match status" value="1"/>
</dbReference>
<evidence type="ECO:0000313" key="4">
    <source>
        <dbReference type="Proteomes" id="UP000234881"/>
    </source>
</evidence>
<dbReference type="PIRSF" id="PIRSF000709">
    <property type="entry name" value="6PFK_2-Ptase"/>
    <property type="match status" value="1"/>
</dbReference>
<feature type="binding site" evidence="2">
    <location>
        <position position="70"/>
    </location>
    <ligand>
        <name>substrate</name>
    </ligand>
</feature>